<evidence type="ECO:0000256" key="9">
    <source>
        <dbReference type="ARBA" id="ARBA00023065"/>
    </source>
</evidence>
<gene>
    <name evidence="13" type="primary">kdpC_2</name>
    <name evidence="11" type="synonym">kdpC</name>
    <name evidence="13" type="ORF">GCM10009768_30350</name>
</gene>
<dbReference type="NCBIfam" id="NF001454">
    <property type="entry name" value="PRK00315.1"/>
    <property type="match status" value="1"/>
</dbReference>
<evidence type="ECO:0000256" key="4">
    <source>
        <dbReference type="ARBA" id="ARBA00022692"/>
    </source>
</evidence>
<keyword evidence="7 11" id="KW-0630">Potassium</keyword>
<dbReference type="RefSeq" id="WP_344033473.1">
    <property type="nucleotide sequence ID" value="NZ_BAAAOB010000005.1"/>
</dbReference>
<dbReference type="PANTHER" id="PTHR30042">
    <property type="entry name" value="POTASSIUM-TRANSPORTING ATPASE C CHAIN"/>
    <property type="match status" value="1"/>
</dbReference>
<evidence type="ECO:0000256" key="11">
    <source>
        <dbReference type="HAMAP-Rule" id="MF_00276"/>
    </source>
</evidence>
<organism evidence="13 14">
    <name type="scientific">Leucobacter iarius</name>
    <dbReference type="NCBI Taxonomy" id="333963"/>
    <lineage>
        <taxon>Bacteria</taxon>
        <taxon>Bacillati</taxon>
        <taxon>Actinomycetota</taxon>
        <taxon>Actinomycetes</taxon>
        <taxon>Micrococcales</taxon>
        <taxon>Microbacteriaceae</taxon>
        <taxon>Leucobacter</taxon>
    </lineage>
</organism>
<keyword evidence="14" id="KW-1185">Reference proteome</keyword>
<comment type="caution">
    <text evidence="13">The sequence shown here is derived from an EMBL/GenBank/DDBJ whole genome shotgun (WGS) entry which is preliminary data.</text>
</comment>
<dbReference type="NCBIfam" id="TIGR00681">
    <property type="entry name" value="kdpC"/>
    <property type="match status" value="1"/>
</dbReference>
<name>A0ABN2LU29_9MICO</name>
<evidence type="ECO:0000256" key="3">
    <source>
        <dbReference type="ARBA" id="ARBA00022538"/>
    </source>
</evidence>
<comment type="function">
    <text evidence="11">Part of the high-affinity ATP-driven potassium transport (or Kdp) system, which catalyzes the hydrolysis of ATP coupled with the electrogenic transport of potassium into the cytoplasm. This subunit acts as a catalytic chaperone that increases the ATP-binding affinity of the ATP-hydrolyzing subunit KdpB by the formation of a transient KdpB/KdpC/ATP ternary complex.</text>
</comment>
<dbReference type="Pfam" id="PF02669">
    <property type="entry name" value="KdpC"/>
    <property type="match status" value="1"/>
</dbReference>
<feature type="region of interest" description="Disordered" evidence="12">
    <location>
        <begin position="75"/>
        <end position="104"/>
    </location>
</feature>
<comment type="similarity">
    <text evidence="11">Belongs to the KdpC family.</text>
</comment>
<keyword evidence="4 11" id="KW-0812">Transmembrane</keyword>
<comment type="subunit">
    <text evidence="11">The system is composed of three essential subunits: KdpA, KdpB and KdpC.</text>
</comment>
<evidence type="ECO:0000313" key="13">
    <source>
        <dbReference type="EMBL" id="GAA1799240.1"/>
    </source>
</evidence>
<evidence type="ECO:0000313" key="14">
    <source>
        <dbReference type="Proteomes" id="UP001500851"/>
    </source>
</evidence>
<dbReference type="EMBL" id="BAAAOB010000005">
    <property type="protein sequence ID" value="GAA1799240.1"/>
    <property type="molecule type" value="Genomic_DNA"/>
</dbReference>
<proteinExistence type="inferred from homology"/>
<feature type="transmembrane region" description="Helical" evidence="11">
    <location>
        <begin position="12"/>
        <end position="33"/>
    </location>
</feature>
<accession>A0ABN2LU29</accession>
<evidence type="ECO:0000256" key="10">
    <source>
        <dbReference type="ARBA" id="ARBA00023136"/>
    </source>
</evidence>
<evidence type="ECO:0000256" key="5">
    <source>
        <dbReference type="ARBA" id="ARBA00022741"/>
    </source>
</evidence>
<comment type="subcellular location">
    <subcellularLocation>
        <location evidence="11">Cell membrane</location>
        <topology evidence="11">Single-pass membrane protein</topology>
    </subcellularLocation>
</comment>
<keyword evidence="1 11" id="KW-0813">Transport</keyword>
<keyword evidence="2 11" id="KW-1003">Cell membrane</keyword>
<keyword evidence="3 11" id="KW-0633">Potassium transport</keyword>
<keyword evidence="6 11" id="KW-0067">ATP-binding</keyword>
<dbReference type="InterPro" id="IPR003820">
    <property type="entry name" value="KdpC"/>
</dbReference>
<reference evidence="13 14" key="1">
    <citation type="journal article" date="2019" name="Int. J. Syst. Evol. Microbiol.">
        <title>The Global Catalogue of Microorganisms (GCM) 10K type strain sequencing project: providing services to taxonomists for standard genome sequencing and annotation.</title>
        <authorList>
            <consortium name="The Broad Institute Genomics Platform"/>
            <consortium name="The Broad Institute Genome Sequencing Center for Infectious Disease"/>
            <person name="Wu L."/>
            <person name="Ma J."/>
        </authorList>
    </citation>
    <scope>NUCLEOTIDE SEQUENCE [LARGE SCALE GENOMIC DNA]</scope>
    <source>
        <strain evidence="13 14">JCM 14736</strain>
    </source>
</reference>
<dbReference type="PANTHER" id="PTHR30042:SF2">
    <property type="entry name" value="POTASSIUM-TRANSPORTING ATPASE KDPC SUBUNIT"/>
    <property type="match status" value="1"/>
</dbReference>
<keyword evidence="9 11" id="KW-0406">Ion transport</keyword>
<keyword evidence="5 11" id="KW-0547">Nucleotide-binding</keyword>
<evidence type="ECO:0000256" key="7">
    <source>
        <dbReference type="ARBA" id="ARBA00022958"/>
    </source>
</evidence>
<evidence type="ECO:0000256" key="6">
    <source>
        <dbReference type="ARBA" id="ARBA00022840"/>
    </source>
</evidence>
<evidence type="ECO:0000256" key="1">
    <source>
        <dbReference type="ARBA" id="ARBA00022448"/>
    </source>
</evidence>
<protein>
    <recommendedName>
        <fullName evidence="11">Potassium-transporting ATPase KdpC subunit</fullName>
    </recommendedName>
    <alternativeName>
        <fullName evidence="11">ATP phosphohydrolase [potassium-transporting] C chain</fullName>
    </alternativeName>
    <alternativeName>
        <fullName evidence="11">Potassium-binding and translocating subunit C</fullName>
    </alternativeName>
    <alternativeName>
        <fullName evidence="11">Potassium-translocating ATPase C chain</fullName>
    </alternativeName>
</protein>
<keyword evidence="10 11" id="KW-0472">Membrane</keyword>
<dbReference type="PIRSF" id="PIRSF001296">
    <property type="entry name" value="K_ATPase_KdpC"/>
    <property type="match status" value="1"/>
</dbReference>
<keyword evidence="8 11" id="KW-1133">Transmembrane helix</keyword>
<dbReference type="Proteomes" id="UP001500851">
    <property type="component" value="Unassembled WGS sequence"/>
</dbReference>
<evidence type="ECO:0000256" key="8">
    <source>
        <dbReference type="ARBA" id="ARBA00022989"/>
    </source>
</evidence>
<sequence length="204" mass="20844">MNVSSRTTGRTAWVAIRAMLVCTIVLGIAYPLVVTGIGQIALPAQANGSLVRDAGGRVVGSALVAQSFSDAKGAPLPQYFQPRPSAAGDGYDGRASSGSNLGPSNPDLVTAIRERKAQIAAFNGVAESAVPADAVTASASGLDPQISPAYAAIQVDRVARERGLSPERVRTLVAAHTKDRALGFIGEPVVDVLALNLALDSAKG</sequence>
<dbReference type="HAMAP" id="MF_00276">
    <property type="entry name" value="KdpC"/>
    <property type="match status" value="1"/>
</dbReference>
<evidence type="ECO:0000256" key="12">
    <source>
        <dbReference type="SAM" id="MobiDB-lite"/>
    </source>
</evidence>
<evidence type="ECO:0000256" key="2">
    <source>
        <dbReference type="ARBA" id="ARBA00022475"/>
    </source>
</evidence>